<dbReference type="CDD" id="cd07010">
    <property type="entry name" value="cupin_PMI_type_I_N_bac"/>
    <property type="match status" value="1"/>
</dbReference>
<dbReference type="InterPro" id="IPR000600">
    <property type="entry name" value="ROK"/>
</dbReference>
<reference evidence="7" key="1">
    <citation type="submission" date="2020-05" db="EMBL/GenBank/DDBJ databases">
        <title>Chitinophaga laudate sp. nov., isolated from a tropical peat swamp.</title>
        <authorList>
            <person name="Goh C.B.S."/>
            <person name="Lee M.S."/>
            <person name="Parimannan S."/>
            <person name="Pasbakhsh P."/>
            <person name="Yule C.M."/>
            <person name="Rajandas H."/>
            <person name="Loke S."/>
            <person name="Croft L."/>
            <person name="Tan J.B.L."/>
        </authorList>
    </citation>
    <scope>NUCLEOTIDE SEQUENCE</scope>
    <source>
        <strain evidence="7">Mgbs1</strain>
    </source>
</reference>
<dbReference type="GO" id="GO:0008865">
    <property type="term" value="F:fructokinase activity"/>
    <property type="evidence" value="ECO:0007669"/>
    <property type="project" value="UniProtKB-EC"/>
</dbReference>
<keyword evidence="3" id="KW-0862">Zinc</keyword>
<accession>A0A433WC38</accession>
<dbReference type="InterPro" id="IPR051804">
    <property type="entry name" value="Carb_Metab_Reg_Kinase/Isom"/>
</dbReference>
<dbReference type="InterPro" id="IPR014710">
    <property type="entry name" value="RmlC-like_jellyroll"/>
</dbReference>
<evidence type="ECO:0000256" key="6">
    <source>
        <dbReference type="ARBA" id="ARBA00048451"/>
    </source>
</evidence>
<dbReference type="InterPro" id="IPR011051">
    <property type="entry name" value="RmlC_Cupin_sf"/>
</dbReference>
<evidence type="ECO:0000256" key="1">
    <source>
        <dbReference type="ARBA" id="ARBA00001946"/>
    </source>
</evidence>
<dbReference type="SUPFAM" id="SSF51182">
    <property type="entry name" value="RmlC-like cupins"/>
    <property type="match status" value="1"/>
</dbReference>
<evidence type="ECO:0000256" key="2">
    <source>
        <dbReference type="ARBA" id="ARBA00022723"/>
    </source>
</evidence>
<dbReference type="EMBL" id="RIAR02000001">
    <property type="protein sequence ID" value="NSL86100.1"/>
    <property type="molecule type" value="Genomic_DNA"/>
</dbReference>
<gene>
    <name evidence="7" type="ORF">ECE50_004605</name>
</gene>
<evidence type="ECO:0000256" key="5">
    <source>
        <dbReference type="ARBA" id="ARBA00038887"/>
    </source>
</evidence>
<keyword evidence="8" id="KW-1185">Reference proteome</keyword>
<keyword evidence="4" id="KW-0460">Magnesium</keyword>
<dbReference type="Proteomes" id="UP000281028">
    <property type="component" value="Unassembled WGS sequence"/>
</dbReference>
<dbReference type="PANTHER" id="PTHR42742">
    <property type="entry name" value="TRANSCRIPTIONAL REPRESSOR MPRA"/>
    <property type="match status" value="1"/>
</dbReference>
<dbReference type="OrthoDB" id="9808275at2"/>
<dbReference type="SUPFAM" id="SSF53067">
    <property type="entry name" value="Actin-like ATPase domain"/>
    <property type="match status" value="1"/>
</dbReference>
<protein>
    <recommendedName>
        <fullName evidence="5">fructokinase</fullName>
        <ecNumber evidence="5">2.7.1.4</ecNumber>
    </recommendedName>
</protein>
<dbReference type="CDD" id="cd23763">
    <property type="entry name" value="ASKHA_ATPase_ROK"/>
    <property type="match status" value="1"/>
</dbReference>
<name>A0A433WC38_9BACT</name>
<sequence length="875" mass="96760">MMHQKKIALDIGGSHVTACILNMDHPEAAPEKIIRRHLDAGGSAEAIISSIATCIQELQDSSVSGIGIAVPGPFDHRNGICAIANVGGKFGSMFGLHLKQALQDAAATGDLPLQFFNDAHCFAAGALKILGLQGESTVLLTLGTGFGSSFLRNGELATAGDGIPASGAYYDMPFLEAAADDYFSSRWLLAAFHRNTGIRPATVKEMAEQYTAQARPVFEQFGDHLGSFLLPQLQAFGCRELVIGGNIARSWNLFAAPLLRKLEPLGIAITCCTDTEHCILAGAALSAHEPGPAQLRQTRQLLLPAALPPHNDAAYTIFPSFHTSSPVQEGYDSLAKLIAGERVVILDGYNGVLWEHVRAALHTSLRAQNKTVRWYHTGACLHAPAVIENMLQENMNAADPVFGKRYEGSLADFFDLNLLLQIEPGNGADIHIIYGTGAALTAPEGLLLYIDVPKNEIQYRLRAGSITNIGTPTYTYKRCYFTDWPVLSKHKQDLLPYVDVIIDGQRPGTITWMQGDDFRAELDNMLTAPFRARPWFEAGVWGGNWMKQHLPGLPPEEVNYAWSFELITPENGIVLAGAGLLLEVSFDFLLFRQHHKLLGKAATRFGTAFPIRFDFLDTFDGGNLSIQCHPRPAFTKEHFGEDFTQDETYYILDCEPDAQVYLGFQENISPEKLRGALEDALNRNIPLPVEQYIQQFTAQKHDLFLIPNGTVHASGKNNLVLEISSTPYIFTFKMYDWLRKDLNGRPRPIHLDHAFANLHFDRKGDMVPATLISRPHITDEWANGKKWQLPTHPEHFYTVDRYAFTGEVTIQNLGQCHICMLVEGDRIQVTGSNGQQTFHYAETFVVPAAAGHYTCRYEGKGTAMLVVAYVKDNYC</sequence>
<dbReference type="Gene3D" id="3.30.420.40">
    <property type="match status" value="2"/>
</dbReference>
<evidence type="ECO:0000256" key="4">
    <source>
        <dbReference type="ARBA" id="ARBA00022842"/>
    </source>
</evidence>
<dbReference type="Gene3D" id="2.60.120.10">
    <property type="entry name" value="Jelly Rolls"/>
    <property type="match status" value="2"/>
</dbReference>
<dbReference type="AlphaFoldDB" id="A0A433WC38"/>
<dbReference type="Pfam" id="PF00480">
    <property type="entry name" value="ROK"/>
    <property type="match status" value="1"/>
</dbReference>
<evidence type="ECO:0000313" key="8">
    <source>
        <dbReference type="Proteomes" id="UP000281028"/>
    </source>
</evidence>
<comment type="cofactor">
    <cofactor evidence="1">
        <name>Mg(2+)</name>
        <dbReference type="ChEBI" id="CHEBI:18420"/>
    </cofactor>
</comment>
<dbReference type="PANTHER" id="PTHR42742:SF3">
    <property type="entry name" value="FRUCTOKINASE"/>
    <property type="match status" value="1"/>
</dbReference>
<comment type="caution">
    <text evidence="7">The sequence shown here is derived from an EMBL/GenBank/DDBJ whole genome shotgun (WGS) entry which is preliminary data.</text>
</comment>
<proteinExistence type="predicted"/>
<evidence type="ECO:0000256" key="3">
    <source>
        <dbReference type="ARBA" id="ARBA00022833"/>
    </source>
</evidence>
<organism evidence="7 8">
    <name type="scientific">Chitinophaga solisilvae</name>
    <dbReference type="NCBI Taxonomy" id="1233460"/>
    <lineage>
        <taxon>Bacteria</taxon>
        <taxon>Pseudomonadati</taxon>
        <taxon>Bacteroidota</taxon>
        <taxon>Chitinophagia</taxon>
        <taxon>Chitinophagales</taxon>
        <taxon>Chitinophagaceae</taxon>
        <taxon>Chitinophaga</taxon>
    </lineage>
</organism>
<evidence type="ECO:0000313" key="7">
    <source>
        <dbReference type="EMBL" id="NSL86100.1"/>
    </source>
</evidence>
<dbReference type="GO" id="GO:0046872">
    <property type="term" value="F:metal ion binding"/>
    <property type="evidence" value="ECO:0007669"/>
    <property type="project" value="UniProtKB-KW"/>
</dbReference>
<dbReference type="InterPro" id="IPR043129">
    <property type="entry name" value="ATPase_NBD"/>
</dbReference>
<keyword evidence="2" id="KW-0479">Metal-binding</keyword>
<dbReference type="EC" id="2.7.1.4" evidence="5"/>
<comment type="catalytic activity">
    <reaction evidence="6">
        <text>D-fructose + ATP = D-fructose 6-phosphate + ADP + H(+)</text>
        <dbReference type="Rhea" id="RHEA:16125"/>
        <dbReference type="ChEBI" id="CHEBI:15378"/>
        <dbReference type="ChEBI" id="CHEBI:30616"/>
        <dbReference type="ChEBI" id="CHEBI:37721"/>
        <dbReference type="ChEBI" id="CHEBI:61527"/>
        <dbReference type="ChEBI" id="CHEBI:456216"/>
        <dbReference type="EC" id="2.7.1.4"/>
    </reaction>
</comment>